<accession>A0AA40GEY3</accession>
<proteinExistence type="predicted"/>
<organism evidence="2 3">
    <name type="scientific">Melipona bicolor</name>
    <dbReference type="NCBI Taxonomy" id="60889"/>
    <lineage>
        <taxon>Eukaryota</taxon>
        <taxon>Metazoa</taxon>
        <taxon>Ecdysozoa</taxon>
        <taxon>Arthropoda</taxon>
        <taxon>Hexapoda</taxon>
        <taxon>Insecta</taxon>
        <taxon>Pterygota</taxon>
        <taxon>Neoptera</taxon>
        <taxon>Endopterygota</taxon>
        <taxon>Hymenoptera</taxon>
        <taxon>Apocrita</taxon>
        <taxon>Aculeata</taxon>
        <taxon>Apoidea</taxon>
        <taxon>Anthophila</taxon>
        <taxon>Apidae</taxon>
        <taxon>Melipona</taxon>
    </lineage>
</organism>
<name>A0AA40GEY3_9HYME</name>
<gene>
    <name evidence="2" type="ORF">K0M31_001134</name>
</gene>
<evidence type="ECO:0000313" key="2">
    <source>
        <dbReference type="EMBL" id="KAK1136588.1"/>
    </source>
</evidence>
<comment type="caution">
    <text evidence="2">The sequence shown here is derived from an EMBL/GenBank/DDBJ whole genome shotgun (WGS) entry which is preliminary data.</text>
</comment>
<dbReference type="AlphaFoldDB" id="A0AA40GEY3"/>
<evidence type="ECO:0000256" key="1">
    <source>
        <dbReference type="SAM" id="MobiDB-lite"/>
    </source>
</evidence>
<evidence type="ECO:0000313" key="3">
    <source>
        <dbReference type="Proteomes" id="UP001177670"/>
    </source>
</evidence>
<feature type="compositionally biased region" description="Low complexity" evidence="1">
    <location>
        <begin position="8"/>
        <end position="17"/>
    </location>
</feature>
<dbReference type="EMBL" id="JAHYIQ010000001">
    <property type="protein sequence ID" value="KAK1136588.1"/>
    <property type="molecule type" value="Genomic_DNA"/>
</dbReference>
<sequence>MQNVSHCSRFARGGARSRSPDKGGYYLRSCYRPHHPVEKRTNLAPGSRTDLLYPTGYYLRDFVFLHSSPWPKEDDSFSGSKTTSQVRGP</sequence>
<reference evidence="2" key="1">
    <citation type="submission" date="2021-10" db="EMBL/GenBank/DDBJ databases">
        <title>Melipona bicolor Genome sequencing and assembly.</title>
        <authorList>
            <person name="Araujo N.S."/>
            <person name="Arias M.C."/>
        </authorList>
    </citation>
    <scope>NUCLEOTIDE SEQUENCE</scope>
    <source>
        <strain evidence="2">USP_2M_L1-L4_2017</strain>
        <tissue evidence="2">Whole body</tissue>
    </source>
</reference>
<feature type="region of interest" description="Disordered" evidence="1">
    <location>
        <begin position="69"/>
        <end position="89"/>
    </location>
</feature>
<keyword evidence="3" id="KW-1185">Reference proteome</keyword>
<feature type="compositionally biased region" description="Polar residues" evidence="1">
    <location>
        <begin position="77"/>
        <end position="89"/>
    </location>
</feature>
<feature type="region of interest" description="Disordered" evidence="1">
    <location>
        <begin position="1"/>
        <end position="24"/>
    </location>
</feature>
<dbReference type="Proteomes" id="UP001177670">
    <property type="component" value="Unassembled WGS sequence"/>
</dbReference>
<protein>
    <submittedName>
        <fullName evidence="2">Uncharacterized protein</fullName>
    </submittedName>
</protein>